<proteinExistence type="predicted"/>
<feature type="signal peptide" evidence="3">
    <location>
        <begin position="1"/>
        <end position="19"/>
    </location>
</feature>
<dbReference type="EMBL" id="JADZGI010000001">
    <property type="protein sequence ID" value="MBH0111869.1"/>
    <property type="molecule type" value="Genomic_DNA"/>
</dbReference>
<evidence type="ECO:0000256" key="1">
    <source>
        <dbReference type="ARBA" id="ARBA00004370"/>
    </source>
</evidence>
<dbReference type="Gene3D" id="2.40.160.50">
    <property type="entry name" value="membrane protein fhac: a member of the omp85/tpsb transporter family"/>
    <property type="match status" value="1"/>
</dbReference>
<dbReference type="Proteomes" id="UP000617634">
    <property type="component" value="Unassembled WGS sequence"/>
</dbReference>
<dbReference type="Pfam" id="PF01103">
    <property type="entry name" value="Omp85"/>
    <property type="match status" value="1"/>
</dbReference>
<name>A0A931HAC9_9SPHN</name>
<sequence>MSFAVASCAPVLAPHVASAQSVQMAETLDVQMRAFYAGTQGSESEEFDTGAPVLVPVPLASPELGIGGGLGAVWRYAPSGEADPAMTSLSLGWTSEGTWGGGISQSLSFDADRFRVTGLAGYGKARFDYYGIGGEAGALGRSIELREKTATAWLDAQARAFDKGLLSHVHAGVRLRYTRMRAREIGDSDPATPRATYLPTALERRSEVAAIGPAFTFDTRNDDFAPRKGVLVTGSWLFGADFLGSDFEHRKLELLSTGYFPVGERTVLAVRKTACAVKGDAPYYDLCMFGRNGDLRGYAVGRYRDGASWALQFEVRHELGVSTMPGWVPPGRLAIVSFVGVGGTARSSGAIWKDSHVLGSGGLGLRYRPERFDRGMLRLDTAWGANGLALTLGLGQAF</sequence>
<accession>A0A931HAC9</accession>
<evidence type="ECO:0000313" key="5">
    <source>
        <dbReference type="EMBL" id="MBH0111869.1"/>
    </source>
</evidence>
<dbReference type="RefSeq" id="WP_197160550.1">
    <property type="nucleotide sequence ID" value="NZ_JADZGI010000001.1"/>
</dbReference>
<dbReference type="AlphaFoldDB" id="A0A931HAC9"/>
<dbReference type="InterPro" id="IPR000184">
    <property type="entry name" value="Bac_surfAg_D15"/>
</dbReference>
<organism evidence="5 6">
    <name type="scientific">Novosphingobium aureum</name>
    <dbReference type="NCBI Taxonomy" id="2792964"/>
    <lineage>
        <taxon>Bacteria</taxon>
        <taxon>Pseudomonadati</taxon>
        <taxon>Pseudomonadota</taxon>
        <taxon>Alphaproteobacteria</taxon>
        <taxon>Sphingomonadales</taxon>
        <taxon>Sphingomonadaceae</taxon>
        <taxon>Novosphingobium</taxon>
    </lineage>
</organism>
<evidence type="ECO:0000256" key="2">
    <source>
        <dbReference type="ARBA" id="ARBA00023136"/>
    </source>
</evidence>
<feature type="chain" id="PRO_5037114882" evidence="3">
    <location>
        <begin position="20"/>
        <end position="398"/>
    </location>
</feature>
<reference evidence="5" key="1">
    <citation type="submission" date="2020-11" db="EMBL/GenBank/DDBJ databases">
        <title>Novosphingobium aureum sp. nov., a marine bacterium isolated from sediment of a salt flat.</title>
        <authorList>
            <person name="Yoo Y."/>
            <person name="Kim J.-J."/>
        </authorList>
    </citation>
    <scope>NUCLEOTIDE SEQUENCE</scope>
    <source>
        <strain evidence="5">YJ-S2-02</strain>
    </source>
</reference>
<comment type="subcellular location">
    <subcellularLocation>
        <location evidence="1">Membrane</location>
    </subcellularLocation>
</comment>
<evidence type="ECO:0000259" key="4">
    <source>
        <dbReference type="Pfam" id="PF01103"/>
    </source>
</evidence>
<gene>
    <name evidence="5" type="ORF">I5E68_02745</name>
</gene>
<keyword evidence="3" id="KW-0732">Signal</keyword>
<feature type="domain" description="Bacterial surface antigen (D15)" evidence="4">
    <location>
        <begin position="86"/>
        <end position="305"/>
    </location>
</feature>
<comment type="caution">
    <text evidence="5">The sequence shown here is derived from an EMBL/GenBank/DDBJ whole genome shotgun (WGS) entry which is preliminary data.</text>
</comment>
<keyword evidence="6" id="KW-1185">Reference proteome</keyword>
<keyword evidence="2" id="KW-0472">Membrane</keyword>
<evidence type="ECO:0000256" key="3">
    <source>
        <dbReference type="SAM" id="SignalP"/>
    </source>
</evidence>
<dbReference type="GO" id="GO:0019867">
    <property type="term" value="C:outer membrane"/>
    <property type="evidence" value="ECO:0007669"/>
    <property type="project" value="InterPro"/>
</dbReference>
<protein>
    <submittedName>
        <fullName evidence="5">BamA/TamA family outer membrane protein</fullName>
    </submittedName>
</protein>
<evidence type="ECO:0000313" key="6">
    <source>
        <dbReference type="Proteomes" id="UP000617634"/>
    </source>
</evidence>